<feature type="compositionally biased region" description="Low complexity" evidence="13">
    <location>
        <begin position="200"/>
        <end position="212"/>
    </location>
</feature>
<reference evidence="17" key="2">
    <citation type="submission" date="2025-08" db="UniProtKB">
        <authorList>
            <consortium name="Ensembl"/>
        </authorList>
    </citation>
    <scope>IDENTIFICATION</scope>
</reference>
<accession>A0A8C5DQG8</accession>
<gene>
    <name evidence="17" type="primary">LOC114463809</name>
</gene>
<evidence type="ECO:0000256" key="4">
    <source>
        <dbReference type="ARBA" id="ARBA00022703"/>
    </source>
</evidence>
<reference evidence="17" key="1">
    <citation type="submission" date="2020-06" db="EMBL/GenBank/DDBJ databases">
        <authorList>
            <consortium name="Wellcome Sanger Institute Data Sharing"/>
        </authorList>
    </citation>
    <scope>NUCLEOTIDE SEQUENCE [LARGE SCALE GENOMIC DNA]</scope>
</reference>
<evidence type="ECO:0000256" key="1">
    <source>
        <dbReference type="ARBA" id="ARBA00004115"/>
    </source>
</evidence>
<feature type="chain" id="PRO_5034640079" description="Protein shisa-5" evidence="15">
    <location>
        <begin position="25"/>
        <end position="266"/>
    </location>
</feature>
<evidence type="ECO:0000256" key="13">
    <source>
        <dbReference type="SAM" id="MobiDB-lite"/>
    </source>
</evidence>
<evidence type="ECO:0000256" key="5">
    <source>
        <dbReference type="ARBA" id="ARBA00022824"/>
    </source>
</evidence>
<dbReference type="PANTHER" id="PTHR31395:SF14">
    <property type="entry name" value="PROTEIN SHISA-5"/>
    <property type="match status" value="1"/>
</dbReference>
<dbReference type="Proteomes" id="UP000694680">
    <property type="component" value="Chromosome 5"/>
</dbReference>
<dbReference type="InterPro" id="IPR026910">
    <property type="entry name" value="Shisa"/>
</dbReference>
<dbReference type="GO" id="GO:0031965">
    <property type="term" value="C:nuclear membrane"/>
    <property type="evidence" value="ECO:0007669"/>
    <property type="project" value="UniProtKB-SubCell"/>
</dbReference>
<feature type="signal peptide" evidence="15">
    <location>
        <begin position="1"/>
        <end position="24"/>
    </location>
</feature>
<keyword evidence="4" id="KW-0053">Apoptosis</keyword>
<keyword evidence="7 14" id="KW-0472">Membrane</keyword>
<keyword evidence="18" id="KW-1185">Reference proteome</keyword>
<keyword evidence="5" id="KW-0256">Endoplasmic reticulum</keyword>
<feature type="transmembrane region" description="Helical" evidence="14">
    <location>
        <begin position="87"/>
        <end position="113"/>
    </location>
</feature>
<dbReference type="Pfam" id="PF13908">
    <property type="entry name" value="Shisa_N"/>
    <property type="match status" value="1"/>
</dbReference>
<name>A0A8C5DQG8_GOUWI</name>
<evidence type="ECO:0000256" key="12">
    <source>
        <dbReference type="ARBA" id="ARBA00041983"/>
    </source>
</evidence>
<comment type="similarity">
    <text evidence="10">Belongs to the shisa family.</text>
</comment>
<feature type="domain" description="Shisa N-terminal" evidence="16">
    <location>
        <begin position="27"/>
        <end position="74"/>
    </location>
</feature>
<reference evidence="17" key="3">
    <citation type="submission" date="2025-09" db="UniProtKB">
        <authorList>
            <consortium name="Ensembl"/>
        </authorList>
    </citation>
    <scope>IDENTIFICATION</scope>
</reference>
<keyword evidence="8" id="KW-0539">Nucleus</keyword>
<comment type="subcellular location">
    <subcellularLocation>
        <location evidence="1">Endoplasmic reticulum membrane</location>
        <topology evidence="1">Single-pass type I membrane protein</topology>
    </subcellularLocation>
    <subcellularLocation>
        <location evidence="2">Nucleus membrane</location>
    </subcellularLocation>
</comment>
<evidence type="ECO:0000256" key="11">
    <source>
        <dbReference type="ARBA" id="ARBA00040441"/>
    </source>
</evidence>
<evidence type="ECO:0000313" key="18">
    <source>
        <dbReference type="Proteomes" id="UP000694680"/>
    </source>
</evidence>
<organism evidence="17 18">
    <name type="scientific">Gouania willdenowi</name>
    <name type="common">Blunt-snouted clingfish</name>
    <name type="synonym">Lepadogaster willdenowi</name>
    <dbReference type="NCBI Taxonomy" id="441366"/>
    <lineage>
        <taxon>Eukaryota</taxon>
        <taxon>Metazoa</taxon>
        <taxon>Chordata</taxon>
        <taxon>Craniata</taxon>
        <taxon>Vertebrata</taxon>
        <taxon>Euteleostomi</taxon>
        <taxon>Actinopterygii</taxon>
        <taxon>Neopterygii</taxon>
        <taxon>Teleostei</taxon>
        <taxon>Neoteleostei</taxon>
        <taxon>Acanthomorphata</taxon>
        <taxon>Ovalentaria</taxon>
        <taxon>Blenniimorphae</taxon>
        <taxon>Blenniiformes</taxon>
        <taxon>Gobiesocoidei</taxon>
        <taxon>Gobiesocidae</taxon>
        <taxon>Gobiesocinae</taxon>
        <taxon>Gouania</taxon>
    </lineage>
</organism>
<evidence type="ECO:0000256" key="10">
    <source>
        <dbReference type="ARBA" id="ARBA00038108"/>
    </source>
</evidence>
<dbReference type="PRINTS" id="PR01217">
    <property type="entry name" value="PRICHEXTENSN"/>
</dbReference>
<dbReference type="Ensembl" id="ENSGWIT00000011489.1">
    <property type="protein sequence ID" value="ENSGWIP00000010341.1"/>
    <property type="gene ID" value="ENSGWIG00000006065.1"/>
</dbReference>
<evidence type="ECO:0000256" key="8">
    <source>
        <dbReference type="ARBA" id="ARBA00023242"/>
    </source>
</evidence>
<evidence type="ECO:0000256" key="3">
    <source>
        <dbReference type="ARBA" id="ARBA00022692"/>
    </source>
</evidence>
<comment type="function">
    <text evidence="9">Can induce apoptosis in a caspase-dependent manner and plays a role in p53/TP53-dependent apoptosis.</text>
</comment>
<dbReference type="AlphaFoldDB" id="A0A8C5DQG8"/>
<evidence type="ECO:0000256" key="15">
    <source>
        <dbReference type="SAM" id="SignalP"/>
    </source>
</evidence>
<dbReference type="InterPro" id="IPR053891">
    <property type="entry name" value="Shisa_N"/>
</dbReference>
<keyword evidence="3 14" id="KW-0812">Transmembrane</keyword>
<evidence type="ECO:0000256" key="7">
    <source>
        <dbReference type="ARBA" id="ARBA00023136"/>
    </source>
</evidence>
<dbReference type="GO" id="GO:0006915">
    <property type="term" value="P:apoptotic process"/>
    <property type="evidence" value="ECO:0007669"/>
    <property type="project" value="UniProtKB-KW"/>
</dbReference>
<feature type="region of interest" description="Disordered" evidence="13">
    <location>
        <begin position="164"/>
        <end position="266"/>
    </location>
</feature>
<dbReference type="GO" id="GO:0005789">
    <property type="term" value="C:endoplasmic reticulum membrane"/>
    <property type="evidence" value="ECO:0007669"/>
    <property type="project" value="UniProtKB-SubCell"/>
</dbReference>
<evidence type="ECO:0000256" key="9">
    <source>
        <dbReference type="ARBA" id="ARBA00037507"/>
    </source>
</evidence>
<protein>
    <recommendedName>
        <fullName evidence="11">Protein shisa-5</fullName>
    </recommendedName>
    <alternativeName>
        <fullName evidence="12">Scotin</fullName>
    </alternativeName>
</protein>
<dbReference type="PANTHER" id="PTHR31395">
    <property type="entry name" value="SHISA"/>
    <property type="match status" value="1"/>
</dbReference>
<evidence type="ECO:0000256" key="14">
    <source>
        <dbReference type="SAM" id="Phobius"/>
    </source>
</evidence>
<proteinExistence type="inferred from homology"/>
<evidence type="ECO:0000256" key="6">
    <source>
        <dbReference type="ARBA" id="ARBA00022989"/>
    </source>
</evidence>
<evidence type="ECO:0000313" key="17">
    <source>
        <dbReference type="Ensembl" id="ENSGWIP00000010341.1"/>
    </source>
</evidence>
<sequence>MASGLSSVAVLVFCVIYFPSITTGERECHSYTDLHGTYHHSKRCSSFCCGTCNNRYCCSDTFWRLTDDKQDDCSDIATYSYSSPLPMIVGIIAFIILLLLIICCCVCPCCCLYKMCRKPTPVVATTTHTTVVTNIPRRYPQQPTVHVPSQPYQGNQYPAYQPVPVHPGFGAQPGPTTPYPGHGQPNVTGPPPPTYQEATGPSYGPAGPSYGPQPMPYNQAGFMPGQPPYPMQPPAQPQPNAPPATKDFLSQPAYNPDFAAPPPKTG</sequence>
<feature type="compositionally biased region" description="Pro residues" evidence="13">
    <location>
        <begin position="225"/>
        <end position="242"/>
    </location>
</feature>
<evidence type="ECO:0000259" key="16">
    <source>
        <dbReference type="Pfam" id="PF13908"/>
    </source>
</evidence>
<keyword evidence="6 14" id="KW-1133">Transmembrane helix</keyword>
<keyword evidence="15" id="KW-0732">Signal</keyword>
<evidence type="ECO:0000256" key="2">
    <source>
        <dbReference type="ARBA" id="ARBA00004126"/>
    </source>
</evidence>